<evidence type="ECO:0000256" key="4">
    <source>
        <dbReference type="ARBA" id="ARBA00022989"/>
    </source>
</evidence>
<keyword evidence="5 7" id="KW-0472">Membrane</keyword>
<feature type="transmembrane region" description="Helical" evidence="7">
    <location>
        <begin position="294"/>
        <end position="313"/>
    </location>
</feature>
<keyword evidence="4 7" id="KW-1133">Transmembrane helix</keyword>
<evidence type="ECO:0000256" key="1">
    <source>
        <dbReference type="ARBA" id="ARBA00004651"/>
    </source>
</evidence>
<feature type="transmembrane region" description="Helical" evidence="7">
    <location>
        <begin position="72"/>
        <end position="92"/>
    </location>
</feature>
<feature type="transmembrane region" description="Helical" evidence="7">
    <location>
        <begin position="239"/>
        <end position="262"/>
    </location>
</feature>
<evidence type="ECO:0000256" key="3">
    <source>
        <dbReference type="ARBA" id="ARBA00022692"/>
    </source>
</evidence>
<evidence type="ECO:0000313" key="8">
    <source>
        <dbReference type="EMBL" id="MFC5516596.1"/>
    </source>
</evidence>
<feature type="transmembrane region" description="Helical" evidence="7">
    <location>
        <begin position="121"/>
        <end position="143"/>
    </location>
</feature>
<organism evidence="8 9">
    <name type="scientific">Kaistia terrae</name>
    <dbReference type="NCBI Taxonomy" id="537017"/>
    <lineage>
        <taxon>Bacteria</taxon>
        <taxon>Pseudomonadati</taxon>
        <taxon>Pseudomonadota</taxon>
        <taxon>Alphaproteobacteria</taxon>
        <taxon>Hyphomicrobiales</taxon>
        <taxon>Kaistiaceae</taxon>
        <taxon>Kaistia</taxon>
    </lineage>
</organism>
<feature type="transmembrane region" description="Helical" evidence="7">
    <location>
        <begin position="188"/>
        <end position="208"/>
    </location>
</feature>
<keyword evidence="3 7" id="KW-0812">Transmembrane</keyword>
<dbReference type="Pfam" id="PF02653">
    <property type="entry name" value="BPD_transp_2"/>
    <property type="match status" value="1"/>
</dbReference>
<evidence type="ECO:0000313" key="9">
    <source>
        <dbReference type="Proteomes" id="UP001596150"/>
    </source>
</evidence>
<dbReference type="PANTHER" id="PTHR32196">
    <property type="entry name" value="ABC TRANSPORTER PERMEASE PROTEIN YPHD-RELATED-RELATED"/>
    <property type="match status" value="1"/>
</dbReference>
<comment type="subcellular location">
    <subcellularLocation>
        <location evidence="1">Cell membrane</location>
        <topology evidence="1">Multi-pass membrane protein</topology>
    </subcellularLocation>
</comment>
<reference evidence="9" key="1">
    <citation type="journal article" date="2019" name="Int. J. Syst. Evol. Microbiol.">
        <title>The Global Catalogue of Microorganisms (GCM) 10K type strain sequencing project: providing services to taxonomists for standard genome sequencing and annotation.</title>
        <authorList>
            <consortium name="The Broad Institute Genomics Platform"/>
            <consortium name="The Broad Institute Genome Sequencing Center for Infectious Disease"/>
            <person name="Wu L."/>
            <person name="Ma J."/>
        </authorList>
    </citation>
    <scope>NUCLEOTIDE SEQUENCE [LARGE SCALE GENOMIC DNA]</scope>
    <source>
        <strain evidence="9">KACC 12633</strain>
    </source>
</reference>
<name>A0ABW0PWJ5_9HYPH</name>
<sequence>MSVSASSYDKKSKNSLQNGEGNSVQSQSVWRSIIADRQKLQTIVTLLVLLLMIIVFSFFNPRFLTLSNFQNLARNTAPLIIAASAMTAVMIARGLDLSVGSVLAACSVVAASLAVKGVPLPLAFLAALAFGAFIGFLNGAIIVKMRVSPIIVTLGSLNIARGIAYLITPSAILVGLPPNWSTLGTTKIGPFPMPILIAAVVALVYSWASQKTKFGKHVYAVGGNEEAARLSGVPVERTLISLYVLSGMMAALAGIVLSTRVGSGDPNIGVGFELEVIAAVIIGGTSLSGGEGRIMGTVIGAIIVGVLSNGLNLSGVEPFWQYVAQGMVLIAAVVVDKRVNEGVLRIGRRRPRAA</sequence>
<dbReference type="EMBL" id="JBHSML010000003">
    <property type="protein sequence ID" value="MFC5516596.1"/>
    <property type="molecule type" value="Genomic_DNA"/>
</dbReference>
<gene>
    <name evidence="8" type="ORF">ACFPP9_12505</name>
</gene>
<evidence type="ECO:0000256" key="7">
    <source>
        <dbReference type="SAM" id="Phobius"/>
    </source>
</evidence>
<evidence type="ECO:0000256" key="2">
    <source>
        <dbReference type="ARBA" id="ARBA00022475"/>
    </source>
</evidence>
<keyword evidence="9" id="KW-1185">Reference proteome</keyword>
<evidence type="ECO:0000256" key="6">
    <source>
        <dbReference type="SAM" id="MobiDB-lite"/>
    </source>
</evidence>
<feature type="transmembrane region" description="Helical" evidence="7">
    <location>
        <begin position="40"/>
        <end position="60"/>
    </location>
</feature>
<proteinExistence type="predicted"/>
<feature type="transmembrane region" description="Helical" evidence="7">
    <location>
        <begin position="150"/>
        <end position="176"/>
    </location>
</feature>
<comment type="caution">
    <text evidence="8">The sequence shown here is derived from an EMBL/GenBank/DDBJ whole genome shotgun (WGS) entry which is preliminary data.</text>
</comment>
<feature type="region of interest" description="Disordered" evidence="6">
    <location>
        <begin position="1"/>
        <end position="22"/>
    </location>
</feature>
<accession>A0ABW0PWJ5</accession>
<dbReference type="CDD" id="cd06579">
    <property type="entry name" value="TM_PBP1_transp_AraH_like"/>
    <property type="match status" value="1"/>
</dbReference>
<dbReference type="Proteomes" id="UP001596150">
    <property type="component" value="Unassembled WGS sequence"/>
</dbReference>
<dbReference type="InterPro" id="IPR001851">
    <property type="entry name" value="ABC_transp_permease"/>
</dbReference>
<protein>
    <submittedName>
        <fullName evidence="8">ABC transporter permease</fullName>
    </submittedName>
</protein>
<dbReference type="RefSeq" id="WP_266344159.1">
    <property type="nucleotide sequence ID" value="NZ_JAPKNH010000004.1"/>
</dbReference>
<keyword evidence="2" id="KW-1003">Cell membrane</keyword>
<evidence type="ECO:0000256" key="5">
    <source>
        <dbReference type="ARBA" id="ARBA00023136"/>
    </source>
</evidence>